<protein>
    <submittedName>
        <fullName evidence="1">Uncharacterized protein</fullName>
    </submittedName>
</protein>
<keyword evidence="2" id="KW-1185">Reference proteome</keyword>
<evidence type="ECO:0000313" key="2">
    <source>
        <dbReference type="Proteomes" id="UP001152803"/>
    </source>
</evidence>
<dbReference type="AlphaFoldDB" id="A0A9Q1DUS1"/>
<name>A0A9Q1DUS1_CONCO</name>
<organism evidence="1 2">
    <name type="scientific">Conger conger</name>
    <name type="common">Conger eel</name>
    <name type="synonym">Muraena conger</name>
    <dbReference type="NCBI Taxonomy" id="82655"/>
    <lineage>
        <taxon>Eukaryota</taxon>
        <taxon>Metazoa</taxon>
        <taxon>Chordata</taxon>
        <taxon>Craniata</taxon>
        <taxon>Vertebrata</taxon>
        <taxon>Euteleostomi</taxon>
        <taxon>Actinopterygii</taxon>
        <taxon>Neopterygii</taxon>
        <taxon>Teleostei</taxon>
        <taxon>Anguilliformes</taxon>
        <taxon>Congridae</taxon>
        <taxon>Conger</taxon>
    </lineage>
</organism>
<reference evidence="1" key="1">
    <citation type="journal article" date="2023" name="Science">
        <title>Genome structures resolve the early diversification of teleost fishes.</title>
        <authorList>
            <person name="Parey E."/>
            <person name="Louis A."/>
            <person name="Montfort J."/>
            <person name="Bouchez O."/>
            <person name="Roques C."/>
            <person name="Iampietro C."/>
            <person name="Lluch J."/>
            <person name="Castinel A."/>
            <person name="Donnadieu C."/>
            <person name="Desvignes T."/>
            <person name="Floi Bucao C."/>
            <person name="Jouanno E."/>
            <person name="Wen M."/>
            <person name="Mejri S."/>
            <person name="Dirks R."/>
            <person name="Jansen H."/>
            <person name="Henkel C."/>
            <person name="Chen W.J."/>
            <person name="Zahm M."/>
            <person name="Cabau C."/>
            <person name="Klopp C."/>
            <person name="Thompson A.W."/>
            <person name="Robinson-Rechavi M."/>
            <person name="Braasch I."/>
            <person name="Lecointre G."/>
            <person name="Bobe J."/>
            <person name="Postlethwait J.H."/>
            <person name="Berthelot C."/>
            <person name="Roest Crollius H."/>
            <person name="Guiguen Y."/>
        </authorList>
    </citation>
    <scope>NUCLEOTIDE SEQUENCE</scope>
    <source>
        <strain evidence="1">Concon-B</strain>
    </source>
</reference>
<proteinExistence type="predicted"/>
<gene>
    <name evidence="1" type="ORF">COCON_G00046890</name>
</gene>
<dbReference type="Proteomes" id="UP001152803">
    <property type="component" value="Unassembled WGS sequence"/>
</dbReference>
<sequence>MVAQLGREIILSLPGGSEKMITPGVSDGVRPVLSHAAAGHRCCLEAGGKKRR</sequence>
<accession>A0A9Q1DUS1</accession>
<comment type="caution">
    <text evidence="1">The sequence shown here is derived from an EMBL/GenBank/DDBJ whole genome shotgun (WGS) entry which is preliminary data.</text>
</comment>
<dbReference type="EMBL" id="JAFJMO010000003">
    <property type="protein sequence ID" value="KAJ8282170.1"/>
    <property type="molecule type" value="Genomic_DNA"/>
</dbReference>
<evidence type="ECO:0000313" key="1">
    <source>
        <dbReference type="EMBL" id="KAJ8282170.1"/>
    </source>
</evidence>